<dbReference type="InterPro" id="IPR005467">
    <property type="entry name" value="His_kinase_dom"/>
</dbReference>
<dbReference type="InterPro" id="IPR003594">
    <property type="entry name" value="HATPase_dom"/>
</dbReference>
<dbReference type="CDD" id="cd16922">
    <property type="entry name" value="HATPase_EvgS-ArcB-TorS-like"/>
    <property type="match status" value="1"/>
</dbReference>
<dbReference type="PROSITE" id="PS50885">
    <property type="entry name" value="HAMP"/>
    <property type="match status" value="1"/>
</dbReference>
<dbReference type="Gene3D" id="1.10.8.500">
    <property type="entry name" value="HAMP domain in histidine kinase"/>
    <property type="match status" value="1"/>
</dbReference>
<evidence type="ECO:0000256" key="3">
    <source>
        <dbReference type="ARBA" id="ARBA00012438"/>
    </source>
</evidence>
<dbReference type="STRING" id="1080227.A8L45_12630"/>
<keyword evidence="10" id="KW-1133">Transmembrane helix</keyword>
<dbReference type="Gene3D" id="3.30.450.20">
    <property type="entry name" value="PAS domain"/>
    <property type="match status" value="2"/>
</dbReference>
<dbReference type="InterPro" id="IPR036890">
    <property type="entry name" value="HATPase_C_sf"/>
</dbReference>
<dbReference type="InterPro" id="IPR003661">
    <property type="entry name" value="HisK_dim/P_dom"/>
</dbReference>
<feature type="coiled-coil region" evidence="8">
    <location>
        <begin position="433"/>
        <end position="460"/>
    </location>
</feature>
<keyword evidence="4 7" id="KW-0597">Phosphoprotein</keyword>
<dbReference type="InterPro" id="IPR001789">
    <property type="entry name" value="Sig_transdc_resp-reg_receiver"/>
</dbReference>
<dbReference type="PANTHER" id="PTHR43047:SF64">
    <property type="entry name" value="HISTIDINE KINASE CONTAINING CHEY-HOMOLOGOUS RECEIVER DOMAIN AND PAS DOMAIN-RELATED"/>
    <property type="match status" value="1"/>
</dbReference>
<sequence>MKKQQKFKRLQHTLMIAFLVLSITPLTLLALFFLQSHTSDLRDQSTNHMASLRSNQKEQLINYFNDRRLDIDIFASSELATNSGGRFYGLVGAYAQFLEMSEEKRKLIRERYLNQGFDNINIGNQQYSGNYAMAFNRYNRPYLEYLKRSDFDDALLIDLKGDVVYSARRGDAFTERLLDPKWQEKPVGKAFAELQKKTKLWLEEKNSQRARVKNASINDQKPIIFTDFSQDEQGNRTAWFATSITQNDYLHSYIMFRLPDTAMANMLSRDQAQGFVKTLLVGQDHILRNPSETLKVTELQSQAIDEAIDGQTGVGSFENFDGKRVLSAYAPVSILGHQWGLVLELPEEEAFARISQLEKIFVVVMVSAIILVVLASHLLSNSITSPLLRLTWAAEQVSAGDMDQEIAYTDRRDEIGRLATSFARMQRSISDKLALIKEQNTKLEENIALIQTKNSELKQADKMKDDFLATTSHELRTPLHGMVGMAESMLAGIEGNVPDQQKSQLQMMISSGQRLSSLVDDLLDYHKMRYGELDMHLEAVDTSSAVRLVIELSSHLIGNKPVRIINQMPIDLPLVKADEQRLEQVLYNLVGNAIKYTDEGKVIIKADAVNDSVQIQVMDTGQGIPSEEIDYIFEPLTQARQTASNYRQGAGLGLSISRKLIEIMDGQLYVSSQPMIGTTFSFTLPLASKGEIDQRQQSDKRHHFSVPAPQETFHSEDKEEENSEAPLILVVDDEPVNLQILKNFLKLEGYRVITAENGRQAIEMVTLRKPQMLLLDVMMPELSGYDVCQHLREHHTKTELPIIMLSALTQMQDRIKGFDVGANDYLAKPFNKNEISARIRAYIDAHLTDREREQNQALQHEIHLREQAEAGLIETQNRLLNLLDTVPESIICVHDNGRIKYANDASGRLFSLKPEQIERHVLEDFLITPLPDASNSKGHYSGNLNFRVRGITTAIQTDVFVLPESSGIHTVLLLNTDDDIPTHRLQTLENAIQVLADFAYDGNQSNLDVLRGLGGEFSNMADKLDRDKPDKTDTLRETLVSVMVSALEYWQEETGKNKFALAEESGLWRVYLDRSTLQTRTLDKYLQVETLPKSPRWRTVLKTIDFVLDKTQPGTESFTELKVQRDRLQTLITR</sequence>
<dbReference type="Gene3D" id="1.10.287.130">
    <property type="match status" value="1"/>
</dbReference>
<feature type="transmembrane region" description="Helical" evidence="10">
    <location>
        <begin position="12"/>
        <end position="34"/>
    </location>
</feature>
<dbReference type="Gene3D" id="3.40.50.2300">
    <property type="match status" value="1"/>
</dbReference>
<evidence type="ECO:0000313" key="16">
    <source>
        <dbReference type="Proteomes" id="UP000094936"/>
    </source>
</evidence>
<dbReference type="SUPFAM" id="SSF52172">
    <property type="entry name" value="CheY-like"/>
    <property type="match status" value="1"/>
</dbReference>
<evidence type="ECO:0000256" key="8">
    <source>
        <dbReference type="SAM" id="Coils"/>
    </source>
</evidence>
<dbReference type="Pfam" id="PF00072">
    <property type="entry name" value="Response_reg"/>
    <property type="match status" value="1"/>
</dbReference>
<dbReference type="CDD" id="cd00082">
    <property type="entry name" value="HisKA"/>
    <property type="match status" value="1"/>
</dbReference>
<feature type="domain" description="PAS" evidence="13">
    <location>
        <begin position="875"/>
        <end position="917"/>
    </location>
</feature>
<feature type="domain" description="Histidine kinase" evidence="11">
    <location>
        <begin position="470"/>
        <end position="688"/>
    </location>
</feature>
<dbReference type="SUPFAM" id="SSF55874">
    <property type="entry name" value="ATPase domain of HSP90 chaperone/DNA topoisomerase II/histidine kinase"/>
    <property type="match status" value="1"/>
</dbReference>
<evidence type="ECO:0000256" key="10">
    <source>
        <dbReference type="SAM" id="Phobius"/>
    </source>
</evidence>
<dbReference type="Pfam" id="PF00672">
    <property type="entry name" value="HAMP"/>
    <property type="match status" value="1"/>
</dbReference>
<evidence type="ECO:0000259" key="13">
    <source>
        <dbReference type="PROSITE" id="PS50112"/>
    </source>
</evidence>
<dbReference type="CDD" id="cd06225">
    <property type="entry name" value="HAMP"/>
    <property type="match status" value="1"/>
</dbReference>
<dbReference type="SUPFAM" id="SSF158472">
    <property type="entry name" value="HAMP domain-like"/>
    <property type="match status" value="1"/>
</dbReference>
<dbReference type="AlphaFoldDB" id="A0A1C3EGR8"/>
<dbReference type="SMART" id="SM00091">
    <property type="entry name" value="PAS"/>
    <property type="match status" value="1"/>
</dbReference>
<dbReference type="CDD" id="cd22890">
    <property type="entry name" value="ChiS-DBD"/>
    <property type="match status" value="1"/>
</dbReference>
<reference evidence="15 16" key="1">
    <citation type="submission" date="2016-05" db="EMBL/GenBank/DDBJ databases">
        <title>Genomic Taxonomy of the Vibrionaceae.</title>
        <authorList>
            <person name="Gomez-Gil B."/>
            <person name="Enciso-Ibarra J."/>
        </authorList>
    </citation>
    <scope>NUCLEOTIDE SEQUENCE [LARGE SCALE GENOMIC DNA]</scope>
    <source>
        <strain evidence="15 16">CAIM 1920</strain>
    </source>
</reference>
<dbReference type="PROSITE" id="PS50110">
    <property type="entry name" value="RESPONSE_REGULATORY"/>
    <property type="match status" value="1"/>
</dbReference>
<proteinExistence type="predicted"/>
<comment type="caution">
    <text evidence="15">The sequence shown here is derived from an EMBL/GenBank/DDBJ whole genome shotgun (WGS) entry which is preliminary data.</text>
</comment>
<dbReference type="SMART" id="SM00304">
    <property type="entry name" value="HAMP"/>
    <property type="match status" value="1"/>
</dbReference>
<evidence type="ECO:0000313" key="15">
    <source>
        <dbReference type="EMBL" id="ODA32437.1"/>
    </source>
</evidence>
<keyword evidence="10" id="KW-0812">Transmembrane</keyword>
<dbReference type="Pfam" id="PF02518">
    <property type="entry name" value="HATPase_c"/>
    <property type="match status" value="1"/>
</dbReference>
<gene>
    <name evidence="15" type="ORF">A8L45_12630</name>
</gene>
<evidence type="ECO:0000256" key="2">
    <source>
        <dbReference type="ARBA" id="ARBA00004370"/>
    </source>
</evidence>
<dbReference type="EMBL" id="LYBM01000022">
    <property type="protein sequence ID" value="ODA32437.1"/>
    <property type="molecule type" value="Genomic_DNA"/>
</dbReference>
<dbReference type="SUPFAM" id="SSF55785">
    <property type="entry name" value="PYP-like sensor domain (PAS domain)"/>
    <property type="match status" value="1"/>
</dbReference>
<evidence type="ECO:0000259" key="12">
    <source>
        <dbReference type="PROSITE" id="PS50110"/>
    </source>
</evidence>
<dbReference type="GO" id="GO:0000155">
    <property type="term" value="F:phosphorelay sensor kinase activity"/>
    <property type="evidence" value="ECO:0007669"/>
    <property type="project" value="InterPro"/>
</dbReference>
<dbReference type="SMART" id="SM00387">
    <property type="entry name" value="HATPase_c"/>
    <property type="match status" value="1"/>
</dbReference>
<evidence type="ECO:0000256" key="7">
    <source>
        <dbReference type="PROSITE-ProRule" id="PRU00169"/>
    </source>
</evidence>
<dbReference type="Proteomes" id="UP000094936">
    <property type="component" value="Unassembled WGS sequence"/>
</dbReference>
<evidence type="ECO:0000259" key="14">
    <source>
        <dbReference type="PROSITE" id="PS50885"/>
    </source>
</evidence>
<dbReference type="InterPro" id="IPR003660">
    <property type="entry name" value="HAMP_dom"/>
</dbReference>
<dbReference type="SMART" id="SM00448">
    <property type="entry name" value="REC"/>
    <property type="match status" value="1"/>
</dbReference>
<dbReference type="InterPro" id="IPR011006">
    <property type="entry name" value="CheY-like_superfamily"/>
</dbReference>
<feature type="region of interest" description="Disordered" evidence="9">
    <location>
        <begin position="691"/>
        <end position="721"/>
    </location>
</feature>
<keyword evidence="5" id="KW-0808">Transferase</keyword>
<protein>
    <recommendedName>
        <fullName evidence="3">histidine kinase</fullName>
        <ecNumber evidence="3">2.7.13.3</ecNumber>
    </recommendedName>
</protein>
<evidence type="ECO:0000259" key="11">
    <source>
        <dbReference type="PROSITE" id="PS50109"/>
    </source>
</evidence>
<dbReference type="OrthoDB" id="9804645at2"/>
<keyword evidence="10" id="KW-0472">Membrane</keyword>
<dbReference type="InterPro" id="IPR004358">
    <property type="entry name" value="Sig_transdc_His_kin-like_C"/>
</dbReference>
<dbReference type="PROSITE" id="PS50109">
    <property type="entry name" value="HIS_KIN"/>
    <property type="match status" value="1"/>
</dbReference>
<feature type="domain" description="Response regulatory" evidence="12">
    <location>
        <begin position="727"/>
        <end position="843"/>
    </location>
</feature>
<organism evidence="15 16">
    <name type="scientific">Veronia pacifica</name>
    <dbReference type="NCBI Taxonomy" id="1080227"/>
    <lineage>
        <taxon>Bacteria</taxon>
        <taxon>Pseudomonadati</taxon>
        <taxon>Pseudomonadota</taxon>
        <taxon>Gammaproteobacteria</taxon>
        <taxon>Vibrionales</taxon>
        <taxon>Vibrionaceae</taxon>
        <taxon>Veronia</taxon>
    </lineage>
</organism>
<accession>A0A1C3EGR8</accession>
<evidence type="ECO:0000256" key="9">
    <source>
        <dbReference type="SAM" id="MobiDB-lite"/>
    </source>
</evidence>
<dbReference type="GO" id="GO:0016020">
    <property type="term" value="C:membrane"/>
    <property type="evidence" value="ECO:0007669"/>
    <property type="project" value="UniProtKB-SubCell"/>
</dbReference>
<evidence type="ECO:0000256" key="5">
    <source>
        <dbReference type="ARBA" id="ARBA00022679"/>
    </source>
</evidence>
<keyword evidence="8" id="KW-0175">Coiled coil</keyword>
<name>A0A1C3EGR8_9GAMM</name>
<dbReference type="SUPFAM" id="SSF47384">
    <property type="entry name" value="Homodimeric domain of signal transducing histidine kinase"/>
    <property type="match status" value="1"/>
</dbReference>
<comment type="catalytic activity">
    <reaction evidence="1">
        <text>ATP + protein L-histidine = ADP + protein N-phospho-L-histidine.</text>
        <dbReference type="EC" id="2.7.13.3"/>
    </reaction>
</comment>
<keyword evidence="6 15" id="KW-0418">Kinase</keyword>
<dbReference type="InterPro" id="IPR035965">
    <property type="entry name" value="PAS-like_dom_sf"/>
</dbReference>
<dbReference type="Pfam" id="PF00512">
    <property type="entry name" value="HisKA"/>
    <property type="match status" value="1"/>
</dbReference>
<dbReference type="Gene3D" id="3.30.565.10">
    <property type="entry name" value="Histidine kinase-like ATPase, C-terminal domain"/>
    <property type="match status" value="1"/>
</dbReference>
<dbReference type="InterPro" id="IPR036097">
    <property type="entry name" value="HisK_dim/P_sf"/>
</dbReference>
<evidence type="ECO:0000256" key="6">
    <source>
        <dbReference type="ARBA" id="ARBA00022777"/>
    </source>
</evidence>
<comment type="subcellular location">
    <subcellularLocation>
        <location evidence="2">Membrane</location>
    </subcellularLocation>
</comment>
<evidence type="ECO:0000256" key="1">
    <source>
        <dbReference type="ARBA" id="ARBA00000085"/>
    </source>
</evidence>
<feature type="modified residue" description="4-aspartylphosphate" evidence="7">
    <location>
        <position position="776"/>
    </location>
</feature>
<dbReference type="RefSeq" id="WP_068902800.1">
    <property type="nucleotide sequence ID" value="NZ_JBHUIF010000031.1"/>
</dbReference>
<dbReference type="PRINTS" id="PR00344">
    <property type="entry name" value="BCTRLSENSOR"/>
</dbReference>
<dbReference type="SMART" id="SM00388">
    <property type="entry name" value="HisKA"/>
    <property type="match status" value="1"/>
</dbReference>
<keyword evidence="16" id="KW-1185">Reference proteome</keyword>
<dbReference type="PROSITE" id="PS50112">
    <property type="entry name" value="PAS"/>
    <property type="match status" value="1"/>
</dbReference>
<dbReference type="EC" id="2.7.13.3" evidence="3"/>
<feature type="domain" description="HAMP" evidence="14">
    <location>
        <begin position="381"/>
        <end position="434"/>
    </location>
</feature>
<feature type="transmembrane region" description="Helical" evidence="10">
    <location>
        <begin position="360"/>
        <end position="379"/>
    </location>
</feature>
<dbReference type="PANTHER" id="PTHR43047">
    <property type="entry name" value="TWO-COMPONENT HISTIDINE PROTEIN KINASE"/>
    <property type="match status" value="1"/>
</dbReference>
<evidence type="ECO:0000256" key="4">
    <source>
        <dbReference type="ARBA" id="ARBA00022553"/>
    </source>
</evidence>
<dbReference type="InterPro" id="IPR000014">
    <property type="entry name" value="PAS"/>
</dbReference>